<sequence>MNQLVSEVASALNQPKEKISVEMVFRSLYYVAKAVARGENPDVVTYLVERAKLFGLVKATRKRHRATEQISQLIWQSVPLS</sequence>
<dbReference type="EMBL" id="JACJQU010000022">
    <property type="protein sequence ID" value="MBD2296383.1"/>
    <property type="molecule type" value="Genomic_DNA"/>
</dbReference>
<reference evidence="2" key="1">
    <citation type="journal article" date="2020" name="ISME J.">
        <title>Comparative genomics reveals insights into cyanobacterial evolution and habitat adaptation.</title>
        <authorList>
            <person name="Chen M.Y."/>
            <person name="Teng W.K."/>
            <person name="Zhao L."/>
            <person name="Hu C.X."/>
            <person name="Zhou Y.K."/>
            <person name="Han B.P."/>
            <person name="Song L.R."/>
            <person name="Shu W.S."/>
        </authorList>
    </citation>
    <scope>NUCLEOTIDE SEQUENCE [LARGE SCALE GENOMIC DNA]</scope>
    <source>
        <strain evidence="2">FACHB-251</strain>
    </source>
</reference>
<comment type="caution">
    <text evidence="1">The sequence shown here is derived from an EMBL/GenBank/DDBJ whole genome shotgun (WGS) entry which is preliminary data.</text>
</comment>
<protein>
    <submittedName>
        <fullName evidence="1">Uncharacterized protein</fullName>
    </submittedName>
</protein>
<proteinExistence type="predicted"/>
<gene>
    <name evidence="1" type="ORF">H6G06_23585</name>
</gene>
<evidence type="ECO:0000313" key="2">
    <source>
        <dbReference type="Proteomes" id="UP000662185"/>
    </source>
</evidence>
<name>A0A926WNH3_9NOST</name>
<keyword evidence="2" id="KW-1185">Reference proteome</keyword>
<dbReference type="AlphaFoldDB" id="A0A926WNH3"/>
<evidence type="ECO:0000313" key="1">
    <source>
        <dbReference type="EMBL" id="MBD2296383.1"/>
    </source>
</evidence>
<accession>A0A926WNH3</accession>
<dbReference type="Proteomes" id="UP000662185">
    <property type="component" value="Unassembled WGS sequence"/>
</dbReference>
<organism evidence="1 2">
    <name type="scientific">Anabaena sphaerica FACHB-251</name>
    <dbReference type="NCBI Taxonomy" id="2692883"/>
    <lineage>
        <taxon>Bacteria</taxon>
        <taxon>Bacillati</taxon>
        <taxon>Cyanobacteriota</taxon>
        <taxon>Cyanophyceae</taxon>
        <taxon>Nostocales</taxon>
        <taxon>Nostocaceae</taxon>
        <taxon>Anabaena</taxon>
    </lineage>
</organism>